<keyword evidence="3" id="KW-1185">Reference proteome</keyword>
<dbReference type="EMBL" id="LT906465">
    <property type="protein sequence ID" value="SNV51064.1"/>
    <property type="molecule type" value="Genomic_DNA"/>
</dbReference>
<sequence>MNYIRHLTGFFDKIQNDEQLNPTHISLYLALFQFWNLNLFRNPISISRNEMMKLSKISAYGTYHKCIKELHQFGYIEYLPSFNPYKGSLVHLFDFGDLDKINSEENFIQNQKITHAKNEQEPVQKSHDNHIKKQTGAEQVMNSNDTKIHTGSEQALMPYKNLSNYKNFTKRAAQPQRLLVEENRFNSKMEKQGSNIPPELWEVKMFFEEKDSTILEAEKFFNYYESNGWLVGGNSLMKNWQASARKWLLNSKKYGFETSKSTNSGFSKMPSIPKANHLNANTQKSYQEKL</sequence>
<feature type="compositionally biased region" description="Polar residues" evidence="1">
    <location>
        <begin position="278"/>
        <end position="290"/>
    </location>
</feature>
<protein>
    <submittedName>
        <fullName evidence="2">Uncharacterized protein</fullName>
    </submittedName>
</protein>
<dbReference type="KEGG" id="ctak:4412677_02587"/>
<proteinExistence type="predicted"/>
<gene>
    <name evidence="2" type="ORF">SAMEA4412677_02587</name>
</gene>
<evidence type="ECO:0000256" key="1">
    <source>
        <dbReference type="SAM" id="MobiDB-lite"/>
    </source>
</evidence>
<feature type="region of interest" description="Disordered" evidence="1">
    <location>
        <begin position="260"/>
        <end position="290"/>
    </location>
</feature>
<reference evidence="2 3" key="1">
    <citation type="submission" date="2017-06" db="EMBL/GenBank/DDBJ databases">
        <authorList>
            <consortium name="Pathogen Informatics"/>
        </authorList>
    </citation>
    <scope>NUCLEOTIDE SEQUENCE [LARGE SCALE GENOMIC DNA]</scope>
    <source>
        <strain evidence="2 3">NCTC13490</strain>
    </source>
</reference>
<organism evidence="2 3">
    <name type="scientific">Chryseobacterium taklimakanense</name>
    <dbReference type="NCBI Taxonomy" id="536441"/>
    <lineage>
        <taxon>Bacteria</taxon>
        <taxon>Pseudomonadati</taxon>
        <taxon>Bacteroidota</taxon>
        <taxon>Flavobacteriia</taxon>
        <taxon>Flavobacteriales</taxon>
        <taxon>Weeksellaceae</taxon>
        <taxon>Chryseobacterium group</taxon>
        <taxon>Chryseobacterium</taxon>
    </lineage>
</organism>
<evidence type="ECO:0000313" key="2">
    <source>
        <dbReference type="EMBL" id="SNV51064.1"/>
    </source>
</evidence>
<accession>A0A239XYH4</accession>
<dbReference type="Proteomes" id="UP000215196">
    <property type="component" value="Chromosome 1"/>
</dbReference>
<dbReference type="AlphaFoldDB" id="A0A239XYH4"/>
<dbReference type="RefSeq" id="WP_095073835.1">
    <property type="nucleotide sequence ID" value="NZ_LT906465.1"/>
</dbReference>
<evidence type="ECO:0000313" key="3">
    <source>
        <dbReference type="Proteomes" id="UP000215196"/>
    </source>
</evidence>
<name>A0A239XYH4_9FLAO</name>